<name>A0A178ZTE1_9EURO</name>
<dbReference type="InterPro" id="IPR042529">
    <property type="entry name" value="IF_2B-like_C"/>
</dbReference>
<proteinExistence type="inferred from homology"/>
<dbReference type="InterPro" id="IPR037171">
    <property type="entry name" value="NagB/RpiA_transferase-like"/>
</dbReference>
<evidence type="ECO:0000256" key="4">
    <source>
        <dbReference type="ARBA" id="ARBA00022540"/>
    </source>
</evidence>
<dbReference type="RefSeq" id="XP_018696409.1">
    <property type="nucleotide sequence ID" value="XM_018833785.1"/>
</dbReference>
<dbReference type="InterPro" id="IPR000649">
    <property type="entry name" value="IF-2B-related"/>
</dbReference>
<dbReference type="PANTHER" id="PTHR45860:SF1">
    <property type="entry name" value="TRANSLATION INITIATION FACTOR EIF-2B SUBUNIT ALPHA"/>
    <property type="match status" value="1"/>
</dbReference>
<evidence type="ECO:0000256" key="9">
    <source>
        <dbReference type="RuleBase" id="RU003814"/>
    </source>
</evidence>
<dbReference type="SUPFAM" id="SSF100950">
    <property type="entry name" value="NagB/RpiA/CoA transferase-like"/>
    <property type="match status" value="1"/>
</dbReference>
<feature type="region of interest" description="Disordered" evidence="10">
    <location>
        <begin position="300"/>
        <end position="343"/>
    </location>
</feature>
<sequence>MAAVPASISPTASTPSAAEGSPSTTFDIVASYNSLIESDPNITPPIAAIESLINLLATSPLTTISETLALLSSHSRRLLESQRNPIPLSAGTELFQRYLISSFQQRPSSLATSDFTALRHHIITQSSLFVKRANEARLKIAHHALPFIREDSTIITYGYSRVVHAVLTAAAESKRSFNVIYILPPTGISSSLADSITSLQSLSIPTTTIPLHALTYALASLPPSTATPPQFLIGATAVLENGSIVTELGTHQIGLIAKSCSIPLHVCVESYKFVGNFPLGFGPSDLRRMGVEQDVLRFSSARGDTTPAATATASDSDEASQKTKKQEAKSGSRPPLSPGHVDDWMVEITPPELISALITENGIMTPNAVSEELIKLWF</sequence>
<comment type="subcellular location">
    <subcellularLocation>
        <location evidence="1">Cytoplasm</location>
        <location evidence="1">Cytosol</location>
    </subcellularLocation>
</comment>
<dbReference type="GO" id="GO:1904262">
    <property type="term" value="P:negative regulation of TORC1 signaling"/>
    <property type="evidence" value="ECO:0007669"/>
    <property type="project" value="EnsemblFungi"/>
</dbReference>
<evidence type="ECO:0000256" key="7">
    <source>
        <dbReference type="ARBA" id="ARBA00044236"/>
    </source>
</evidence>
<dbReference type="InterPro" id="IPR042528">
    <property type="entry name" value="elF-2B_alpha_N"/>
</dbReference>
<evidence type="ECO:0000313" key="12">
    <source>
        <dbReference type="Proteomes" id="UP000078343"/>
    </source>
</evidence>
<dbReference type="Proteomes" id="UP000078343">
    <property type="component" value="Unassembled WGS sequence"/>
</dbReference>
<organism evidence="11 12">
    <name type="scientific">Fonsecaea erecta</name>
    <dbReference type="NCBI Taxonomy" id="1367422"/>
    <lineage>
        <taxon>Eukaryota</taxon>
        <taxon>Fungi</taxon>
        <taxon>Dikarya</taxon>
        <taxon>Ascomycota</taxon>
        <taxon>Pezizomycotina</taxon>
        <taxon>Eurotiomycetes</taxon>
        <taxon>Chaetothyriomycetidae</taxon>
        <taxon>Chaetothyriales</taxon>
        <taxon>Herpotrichiellaceae</taxon>
        <taxon>Fonsecaea</taxon>
    </lineage>
</organism>
<dbReference type="PANTHER" id="PTHR45860">
    <property type="entry name" value="TRANSLATION INITIATION FACTOR EIF-2B SUBUNIT ALPHA"/>
    <property type="match status" value="1"/>
</dbReference>
<dbReference type="GO" id="GO:0005085">
    <property type="term" value="F:guanyl-nucleotide exchange factor activity"/>
    <property type="evidence" value="ECO:0007669"/>
    <property type="project" value="EnsemblFungi"/>
</dbReference>
<feature type="region of interest" description="Disordered" evidence="10">
    <location>
        <begin position="1"/>
        <end position="22"/>
    </location>
</feature>
<keyword evidence="3" id="KW-0963">Cytoplasm</keyword>
<evidence type="ECO:0000256" key="10">
    <source>
        <dbReference type="SAM" id="MobiDB-lite"/>
    </source>
</evidence>
<feature type="compositionally biased region" description="Basic and acidic residues" evidence="10">
    <location>
        <begin position="319"/>
        <end position="330"/>
    </location>
</feature>
<dbReference type="GO" id="GO:0002183">
    <property type="term" value="P:cytoplasmic translational initiation"/>
    <property type="evidence" value="ECO:0007669"/>
    <property type="project" value="EnsemblFungi"/>
</dbReference>
<evidence type="ECO:0000256" key="3">
    <source>
        <dbReference type="ARBA" id="ARBA00022490"/>
    </source>
</evidence>
<dbReference type="Gene3D" id="3.40.50.10470">
    <property type="entry name" value="Translation initiation factor eif-2b, domain 2"/>
    <property type="match status" value="1"/>
</dbReference>
<dbReference type="GeneID" id="30006439"/>
<dbReference type="STRING" id="1367422.A0A178ZTE1"/>
<dbReference type="InterPro" id="IPR051501">
    <property type="entry name" value="eIF2B_alpha/beta/delta"/>
</dbReference>
<dbReference type="Gene3D" id="1.20.120.1070">
    <property type="entry name" value="Translation initiation factor eIF-2B, N-terminal domain"/>
    <property type="match status" value="1"/>
</dbReference>
<evidence type="ECO:0000256" key="2">
    <source>
        <dbReference type="ARBA" id="ARBA00007251"/>
    </source>
</evidence>
<evidence type="ECO:0000256" key="6">
    <source>
        <dbReference type="ARBA" id="ARBA00044208"/>
    </source>
</evidence>
<keyword evidence="12" id="KW-1185">Reference proteome</keyword>
<dbReference type="GO" id="GO:0005829">
    <property type="term" value="C:cytosol"/>
    <property type="evidence" value="ECO:0007669"/>
    <property type="project" value="UniProtKB-SubCell"/>
</dbReference>
<dbReference type="EMBL" id="LVYI01000002">
    <property type="protein sequence ID" value="OAP63042.1"/>
    <property type="molecule type" value="Genomic_DNA"/>
</dbReference>
<protein>
    <recommendedName>
        <fullName evidence="6">Translation initiation factor eIF2B subunit alpha</fullName>
    </recommendedName>
    <alternativeName>
        <fullName evidence="7">eIF2B GDP-GTP exchange factor subunit alpha</fullName>
    </alternativeName>
</protein>
<comment type="caution">
    <text evidence="11">The sequence shown here is derived from an EMBL/GenBank/DDBJ whole genome shotgun (WGS) entry which is preliminary data.</text>
</comment>
<comment type="subunit">
    <text evidence="8">Component of the translation initiation factor 2B (eIF2B) complex which is a heterodecamer of two sets of five different subunits: alpha, beta, gamma, delta and epsilon. Subunits alpha, beta and delta comprise a regulatory subcomplex and subunits epsilon and gamma comprise a catalytic subcomplex. Within the complex, the hexameric regulatory complex resides at the center, with the two heterodimeric catalytic subcomplexes bound on opposite sides.</text>
</comment>
<dbReference type="GO" id="GO:0005851">
    <property type="term" value="C:eukaryotic translation initiation factor 2B complex"/>
    <property type="evidence" value="ECO:0007669"/>
    <property type="project" value="EnsemblFungi"/>
</dbReference>
<dbReference type="GO" id="GO:0003743">
    <property type="term" value="F:translation initiation factor activity"/>
    <property type="evidence" value="ECO:0007669"/>
    <property type="project" value="UniProtKB-KW"/>
</dbReference>
<evidence type="ECO:0000313" key="11">
    <source>
        <dbReference type="EMBL" id="OAP63042.1"/>
    </source>
</evidence>
<reference evidence="11 12" key="1">
    <citation type="submission" date="2016-04" db="EMBL/GenBank/DDBJ databases">
        <title>Draft genome of Fonsecaea erecta CBS 125763.</title>
        <authorList>
            <person name="Weiss V.A."/>
            <person name="Vicente V.A."/>
            <person name="Raittz R.T."/>
            <person name="Moreno L.F."/>
            <person name="De Souza E.M."/>
            <person name="Pedrosa F.O."/>
            <person name="Steffens M.B."/>
            <person name="Faoro H."/>
            <person name="Tadra-Sfeir M.Z."/>
            <person name="Najafzadeh M.J."/>
            <person name="Felipe M.S."/>
            <person name="Teixeira M."/>
            <person name="Sun J."/>
            <person name="Xi L."/>
            <person name="Gomes R."/>
            <person name="De Azevedo C.M."/>
            <person name="Salgado C.G."/>
            <person name="Da Silva M.B."/>
            <person name="Nascimento M.F."/>
            <person name="Queiroz-Telles F."/>
            <person name="Attili D.S."/>
            <person name="Gorbushina A."/>
        </authorList>
    </citation>
    <scope>NUCLEOTIDE SEQUENCE [LARGE SCALE GENOMIC DNA]</scope>
    <source>
        <strain evidence="11 12">CBS 125763</strain>
    </source>
</reference>
<evidence type="ECO:0000256" key="8">
    <source>
        <dbReference type="ARBA" id="ARBA00046432"/>
    </source>
</evidence>
<evidence type="ECO:0000256" key="5">
    <source>
        <dbReference type="ARBA" id="ARBA00022917"/>
    </source>
</evidence>
<feature type="compositionally biased region" description="Low complexity" evidence="10">
    <location>
        <begin position="304"/>
        <end position="314"/>
    </location>
</feature>
<evidence type="ECO:0000256" key="1">
    <source>
        <dbReference type="ARBA" id="ARBA00004514"/>
    </source>
</evidence>
<dbReference type="AlphaFoldDB" id="A0A178ZTE1"/>
<comment type="similarity">
    <text evidence="2 9">Belongs to the eIF-2B alpha/beta/delta subunits family.</text>
</comment>
<keyword evidence="5" id="KW-0648">Protein biosynthesis</keyword>
<accession>A0A178ZTE1</accession>
<dbReference type="Pfam" id="PF01008">
    <property type="entry name" value="IF-2B"/>
    <property type="match status" value="1"/>
</dbReference>
<gene>
    <name evidence="11" type="ORF">AYL99_02269</name>
</gene>
<keyword evidence="4" id="KW-0396">Initiation factor</keyword>
<dbReference type="OrthoDB" id="10249309at2759"/>